<dbReference type="EMBL" id="JBHRTO010000002">
    <property type="protein sequence ID" value="MFC3182869.1"/>
    <property type="molecule type" value="Genomic_DNA"/>
</dbReference>
<gene>
    <name evidence="4" type="ORF">ACFOGH_17855</name>
</gene>
<dbReference type="InterPro" id="IPR001789">
    <property type="entry name" value="Sig_transdc_resp-reg_receiver"/>
</dbReference>
<sequence>MASDVSQTKFQVLLAEDDEVNQSIVQAFLFDVNVELTIASDGRQALEAALTHQYDLMIVDQNMPFITGDRVIRHLRAGRTMNATTPVIRFTANADHPPFDLSTAASVLEVTLPKPLSRQDLVSTVDALLRRHSAAS</sequence>
<dbReference type="InterPro" id="IPR050595">
    <property type="entry name" value="Bact_response_regulator"/>
</dbReference>
<dbReference type="PROSITE" id="PS50110">
    <property type="entry name" value="RESPONSE_REGULATORY"/>
    <property type="match status" value="1"/>
</dbReference>
<dbReference type="Pfam" id="PF00072">
    <property type="entry name" value="Response_reg"/>
    <property type="match status" value="1"/>
</dbReference>
<evidence type="ECO:0000256" key="1">
    <source>
        <dbReference type="ARBA" id="ARBA00022553"/>
    </source>
</evidence>
<keyword evidence="5" id="KW-1185">Reference proteome</keyword>
<evidence type="ECO:0000256" key="2">
    <source>
        <dbReference type="PROSITE-ProRule" id="PRU00169"/>
    </source>
</evidence>
<name>A0ABV7J253_9RHOB</name>
<proteinExistence type="predicted"/>
<dbReference type="PANTHER" id="PTHR44591">
    <property type="entry name" value="STRESS RESPONSE REGULATOR PROTEIN 1"/>
    <property type="match status" value="1"/>
</dbReference>
<dbReference type="PANTHER" id="PTHR44591:SF3">
    <property type="entry name" value="RESPONSE REGULATORY DOMAIN-CONTAINING PROTEIN"/>
    <property type="match status" value="1"/>
</dbReference>
<dbReference type="Gene3D" id="3.40.50.2300">
    <property type="match status" value="1"/>
</dbReference>
<evidence type="ECO:0000313" key="5">
    <source>
        <dbReference type="Proteomes" id="UP001595547"/>
    </source>
</evidence>
<protein>
    <submittedName>
        <fullName evidence="4">Response regulator</fullName>
    </submittedName>
</protein>
<feature type="modified residue" description="4-aspartylphosphate" evidence="2">
    <location>
        <position position="60"/>
    </location>
</feature>
<dbReference type="InterPro" id="IPR011006">
    <property type="entry name" value="CheY-like_superfamily"/>
</dbReference>
<feature type="domain" description="Response regulatory" evidence="3">
    <location>
        <begin position="11"/>
        <end position="129"/>
    </location>
</feature>
<accession>A0ABV7J253</accession>
<dbReference type="SMART" id="SM00448">
    <property type="entry name" value="REC"/>
    <property type="match status" value="1"/>
</dbReference>
<organism evidence="4 5">
    <name type="scientific">Cypionkella sinensis</name>
    <dbReference type="NCBI Taxonomy" id="1756043"/>
    <lineage>
        <taxon>Bacteria</taxon>
        <taxon>Pseudomonadati</taxon>
        <taxon>Pseudomonadota</taxon>
        <taxon>Alphaproteobacteria</taxon>
        <taxon>Rhodobacterales</taxon>
        <taxon>Paracoccaceae</taxon>
        <taxon>Cypionkella</taxon>
    </lineage>
</organism>
<evidence type="ECO:0000259" key="3">
    <source>
        <dbReference type="PROSITE" id="PS50110"/>
    </source>
</evidence>
<reference evidence="5" key="1">
    <citation type="journal article" date="2019" name="Int. J. Syst. Evol. Microbiol.">
        <title>The Global Catalogue of Microorganisms (GCM) 10K type strain sequencing project: providing services to taxonomists for standard genome sequencing and annotation.</title>
        <authorList>
            <consortium name="The Broad Institute Genomics Platform"/>
            <consortium name="The Broad Institute Genome Sequencing Center for Infectious Disease"/>
            <person name="Wu L."/>
            <person name="Ma J."/>
        </authorList>
    </citation>
    <scope>NUCLEOTIDE SEQUENCE [LARGE SCALE GENOMIC DNA]</scope>
    <source>
        <strain evidence="5">KCTC 52039</strain>
    </source>
</reference>
<comment type="caution">
    <text evidence="4">The sequence shown here is derived from an EMBL/GenBank/DDBJ whole genome shotgun (WGS) entry which is preliminary data.</text>
</comment>
<dbReference type="SUPFAM" id="SSF52172">
    <property type="entry name" value="CheY-like"/>
    <property type="match status" value="1"/>
</dbReference>
<dbReference type="Proteomes" id="UP001595547">
    <property type="component" value="Unassembled WGS sequence"/>
</dbReference>
<dbReference type="RefSeq" id="WP_380074524.1">
    <property type="nucleotide sequence ID" value="NZ_JBHRTO010000002.1"/>
</dbReference>
<dbReference type="CDD" id="cd17546">
    <property type="entry name" value="REC_hyHK_CKI1_RcsC-like"/>
    <property type="match status" value="1"/>
</dbReference>
<evidence type="ECO:0000313" key="4">
    <source>
        <dbReference type="EMBL" id="MFC3182869.1"/>
    </source>
</evidence>
<keyword evidence="1 2" id="KW-0597">Phosphoprotein</keyword>